<proteinExistence type="predicted"/>
<evidence type="ECO:0000313" key="2">
    <source>
        <dbReference type="EMBL" id="MFK9095174.1"/>
    </source>
</evidence>
<dbReference type="PANTHER" id="PTHR43581">
    <property type="entry name" value="ATP/GTP PHOSPHATASE"/>
    <property type="match status" value="1"/>
</dbReference>
<evidence type="ECO:0000259" key="1">
    <source>
        <dbReference type="SMART" id="SM00382"/>
    </source>
</evidence>
<feature type="domain" description="AAA+ ATPase" evidence="1">
    <location>
        <begin position="23"/>
        <end position="291"/>
    </location>
</feature>
<dbReference type="EMBL" id="JBJHQH010000035">
    <property type="protein sequence ID" value="MFK9095174.1"/>
    <property type="molecule type" value="Genomic_DNA"/>
</dbReference>
<comment type="caution">
    <text evidence="2">The sequence shown here is derived from an EMBL/GenBank/DDBJ whole genome shotgun (WGS) entry which is preliminary data.</text>
</comment>
<dbReference type="InterPro" id="IPR003959">
    <property type="entry name" value="ATPase_AAA_core"/>
</dbReference>
<gene>
    <name evidence="2" type="ORF">ACJEBI_27435</name>
</gene>
<accession>A0ABW8RS03</accession>
<dbReference type="SMART" id="SM00382">
    <property type="entry name" value="AAA"/>
    <property type="match status" value="1"/>
</dbReference>
<dbReference type="PANTHER" id="PTHR43581:SF2">
    <property type="entry name" value="EXCINUCLEASE ATPASE SUBUNIT"/>
    <property type="match status" value="1"/>
</dbReference>
<dbReference type="RefSeq" id="WP_406583578.1">
    <property type="nucleotide sequence ID" value="NZ_JBJHQH010000035.1"/>
</dbReference>
<dbReference type="Gene3D" id="3.40.50.300">
    <property type="entry name" value="P-loop containing nucleotide triphosphate hydrolases"/>
    <property type="match status" value="1"/>
</dbReference>
<protein>
    <submittedName>
        <fullName evidence="2">AAA family ATPase</fullName>
    </submittedName>
</protein>
<dbReference type="InterPro" id="IPR051396">
    <property type="entry name" value="Bact_Antivir_Def_Nuclease"/>
</dbReference>
<keyword evidence="3" id="KW-1185">Reference proteome</keyword>
<name>A0ABW8RS03_9BACI</name>
<dbReference type="Proteomes" id="UP001623041">
    <property type="component" value="Unassembled WGS sequence"/>
</dbReference>
<dbReference type="SUPFAM" id="SSF52540">
    <property type="entry name" value="P-loop containing nucleoside triphosphate hydrolases"/>
    <property type="match status" value="1"/>
</dbReference>
<evidence type="ECO:0000313" key="3">
    <source>
        <dbReference type="Proteomes" id="UP001623041"/>
    </source>
</evidence>
<sequence length="386" mass="44930">MLRINWIDINDVNGIENLSLKLNDGVNLICGENGIGKTTILDCIASSFNRHNKNVRTNVNSSQEGTWGISCSMNENSIFEVFNLRDFERIGGNNRKFRFNNRIRSKEIINFSINRTSQTNIFYGNQFDYIQRWMLENYYNENNLSNKKFYNLKIAQECFTRLDSRIKFSRVTERVLEQNDAISRKFADIYLETPSGEIPFDFLSSGYRSCLLILLGIIRQTEVTSGVKDVHLFDGVILIDELDLHLHPEWQAKLIEILKWLVPKAQIIATTHSPHIIQTAKQKEVIALSYLNTKNKLNSEHAYVSNQYDFQGWTIEEILKDVMGMESSYSKNFSSILQDFDRAVSDLNIEQVKFLYNRIDEMLHPDNHLRKVLKIQITSLLEVYND</sequence>
<reference evidence="2 3" key="1">
    <citation type="submission" date="2024-11" db="EMBL/GenBank/DDBJ databases">
        <authorList>
            <person name="Lucas J.A."/>
        </authorList>
    </citation>
    <scope>NUCLEOTIDE SEQUENCE [LARGE SCALE GENOMIC DNA]</scope>
    <source>
        <strain evidence="2 3">Z 5.4</strain>
    </source>
</reference>
<dbReference type="InterPro" id="IPR027417">
    <property type="entry name" value="P-loop_NTPase"/>
</dbReference>
<organism evidence="2 3">
    <name type="scientific">Bacillus salipaludis</name>
    <dbReference type="NCBI Taxonomy" id="2547811"/>
    <lineage>
        <taxon>Bacteria</taxon>
        <taxon>Bacillati</taxon>
        <taxon>Bacillota</taxon>
        <taxon>Bacilli</taxon>
        <taxon>Bacillales</taxon>
        <taxon>Bacillaceae</taxon>
        <taxon>Bacillus</taxon>
    </lineage>
</organism>
<dbReference type="Pfam" id="PF13304">
    <property type="entry name" value="AAA_21"/>
    <property type="match status" value="1"/>
</dbReference>
<dbReference type="InterPro" id="IPR003593">
    <property type="entry name" value="AAA+_ATPase"/>
</dbReference>